<dbReference type="AlphaFoldDB" id="A0AAP0ITR4"/>
<sequence length="241" mass="25930">MKVSKVTVGSRKGKKARKEKIGKGAVKNAGKESTALRDTSFEEEMEEEEGNEEDRPIGNEGKLVIGGKAQSGETAYQSDNDNNGAKLLVRQSWGSCSLLPDAGRGRPPRLTGCKHVPASRDSGNHRGRGGLGATPCFLPCVNGTGPKLLLLAVMAAMTPSPTTMAAITPLFVCNKCGKARGGEATDDTLDDMFIPYTYSSSPKIYEEEGPSTKEGQNQSMDKQEPQDHVMEQPKPYDHLME</sequence>
<accession>A0AAP0ITR4</accession>
<name>A0AAP0ITR4_9MAGN</name>
<feature type="compositionally biased region" description="Basic and acidic residues" evidence="1">
    <location>
        <begin position="221"/>
        <end position="241"/>
    </location>
</feature>
<protein>
    <submittedName>
        <fullName evidence="2">Uncharacterized protein</fullName>
    </submittedName>
</protein>
<feature type="compositionally biased region" description="Acidic residues" evidence="1">
    <location>
        <begin position="41"/>
        <end position="52"/>
    </location>
</feature>
<evidence type="ECO:0000256" key="1">
    <source>
        <dbReference type="SAM" id="MobiDB-lite"/>
    </source>
</evidence>
<feature type="region of interest" description="Disordered" evidence="1">
    <location>
        <begin position="99"/>
        <end position="127"/>
    </location>
</feature>
<dbReference type="Proteomes" id="UP001420932">
    <property type="component" value="Unassembled WGS sequence"/>
</dbReference>
<gene>
    <name evidence="2" type="ORF">Syun_018637</name>
</gene>
<reference evidence="2 3" key="1">
    <citation type="submission" date="2024-01" db="EMBL/GenBank/DDBJ databases">
        <title>Genome assemblies of Stephania.</title>
        <authorList>
            <person name="Yang L."/>
        </authorList>
    </citation>
    <scope>NUCLEOTIDE SEQUENCE [LARGE SCALE GENOMIC DNA]</scope>
    <source>
        <strain evidence="2">YNDBR</strain>
        <tissue evidence="2">Leaf</tissue>
    </source>
</reference>
<keyword evidence="3" id="KW-1185">Reference proteome</keyword>
<feature type="region of interest" description="Disordered" evidence="1">
    <location>
        <begin position="1"/>
        <end position="63"/>
    </location>
</feature>
<feature type="region of interest" description="Disordered" evidence="1">
    <location>
        <begin position="200"/>
        <end position="241"/>
    </location>
</feature>
<comment type="caution">
    <text evidence="2">The sequence shown here is derived from an EMBL/GenBank/DDBJ whole genome shotgun (WGS) entry which is preliminary data.</text>
</comment>
<organism evidence="2 3">
    <name type="scientific">Stephania yunnanensis</name>
    <dbReference type="NCBI Taxonomy" id="152371"/>
    <lineage>
        <taxon>Eukaryota</taxon>
        <taxon>Viridiplantae</taxon>
        <taxon>Streptophyta</taxon>
        <taxon>Embryophyta</taxon>
        <taxon>Tracheophyta</taxon>
        <taxon>Spermatophyta</taxon>
        <taxon>Magnoliopsida</taxon>
        <taxon>Ranunculales</taxon>
        <taxon>Menispermaceae</taxon>
        <taxon>Menispermoideae</taxon>
        <taxon>Cissampelideae</taxon>
        <taxon>Stephania</taxon>
    </lineage>
</organism>
<proteinExistence type="predicted"/>
<evidence type="ECO:0000313" key="2">
    <source>
        <dbReference type="EMBL" id="KAK9121020.1"/>
    </source>
</evidence>
<feature type="compositionally biased region" description="Basic residues" evidence="1">
    <location>
        <begin position="11"/>
        <end position="20"/>
    </location>
</feature>
<evidence type="ECO:0000313" key="3">
    <source>
        <dbReference type="Proteomes" id="UP001420932"/>
    </source>
</evidence>
<dbReference type="EMBL" id="JBBNAF010000008">
    <property type="protein sequence ID" value="KAK9121020.1"/>
    <property type="molecule type" value="Genomic_DNA"/>
</dbReference>